<name>A0AAV1I559_9CHLO</name>
<reference evidence="1 2" key="1">
    <citation type="submission" date="2023-10" db="EMBL/GenBank/DDBJ databases">
        <authorList>
            <person name="Maclean D."/>
            <person name="Macfadyen A."/>
        </authorList>
    </citation>
    <scope>NUCLEOTIDE SEQUENCE [LARGE SCALE GENOMIC DNA]</scope>
</reference>
<proteinExistence type="predicted"/>
<evidence type="ECO:0000313" key="1">
    <source>
        <dbReference type="EMBL" id="CAK0776597.1"/>
    </source>
</evidence>
<dbReference type="AlphaFoldDB" id="A0AAV1I559"/>
<gene>
    <name evidence="1" type="ORF">CVIRNUC_004395</name>
</gene>
<comment type="caution">
    <text evidence="1">The sequence shown here is derived from an EMBL/GenBank/DDBJ whole genome shotgun (WGS) entry which is preliminary data.</text>
</comment>
<keyword evidence="2" id="KW-1185">Reference proteome</keyword>
<dbReference type="EMBL" id="CAUYUE010000005">
    <property type="protein sequence ID" value="CAK0776597.1"/>
    <property type="molecule type" value="Genomic_DNA"/>
</dbReference>
<sequence>MNIEREGVFTLITRLPLETDTQMRDRKRWITSTNPAPEDLEQRLQLSRYFHNVRHRGCRYAHDIHRQLDLYPPNRDTNDFVAALARVR</sequence>
<protein>
    <submittedName>
        <fullName evidence="1">Uncharacterized protein</fullName>
    </submittedName>
</protein>
<organism evidence="1 2">
    <name type="scientific">Coccomyxa viridis</name>
    <dbReference type="NCBI Taxonomy" id="1274662"/>
    <lineage>
        <taxon>Eukaryota</taxon>
        <taxon>Viridiplantae</taxon>
        <taxon>Chlorophyta</taxon>
        <taxon>core chlorophytes</taxon>
        <taxon>Trebouxiophyceae</taxon>
        <taxon>Trebouxiophyceae incertae sedis</taxon>
        <taxon>Coccomyxaceae</taxon>
        <taxon>Coccomyxa</taxon>
    </lineage>
</organism>
<accession>A0AAV1I559</accession>
<dbReference type="Proteomes" id="UP001314263">
    <property type="component" value="Unassembled WGS sequence"/>
</dbReference>
<evidence type="ECO:0000313" key="2">
    <source>
        <dbReference type="Proteomes" id="UP001314263"/>
    </source>
</evidence>